<reference evidence="2" key="1">
    <citation type="submission" date="2015-12" db="EMBL/GenBank/DDBJ databases">
        <title>Gene expression during late stages of embryo sac development: a critical building block for successful pollen-pistil interactions.</title>
        <authorList>
            <person name="Liu Y."/>
            <person name="Joly V."/>
            <person name="Sabar M."/>
            <person name="Matton D.P."/>
        </authorList>
    </citation>
    <scope>NUCLEOTIDE SEQUENCE</scope>
</reference>
<dbReference type="EMBL" id="GEDG01020215">
    <property type="protein sequence ID" value="JAP19310.1"/>
    <property type="molecule type" value="Transcribed_RNA"/>
</dbReference>
<accession>A0A0V0HFS5</accession>
<organism evidence="2">
    <name type="scientific">Solanum chacoense</name>
    <name type="common">Chaco potato</name>
    <dbReference type="NCBI Taxonomy" id="4108"/>
    <lineage>
        <taxon>Eukaryota</taxon>
        <taxon>Viridiplantae</taxon>
        <taxon>Streptophyta</taxon>
        <taxon>Embryophyta</taxon>
        <taxon>Tracheophyta</taxon>
        <taxon>Spermatophyta</taxon>
        <taxon>Magnoliopsida</taxon>
        <taxon>eudicotyledons</taxon>
        <taxon>Gunneridae</taxon>
        <taxon>Pentapetalae</taxon>
        <taxon>asterids</taxon>
        <taxon>lamiids</taxon>
        <taxon>Solanales</taxon>
        <taxon>Solanaceae</taxon>
        <taxon>Solanoideae</taxon>
        <taxon>Solaneae</taxon>
        <taxon>Solanum</taxon>
    </lineage>
</organism>
<feature type="non-terminal residue" evidence="2">
    <location>
        <position position="1"/>
    </location>
</feature>
<evidence type="ECO:0000313" key="2">
    <source>
        <dbReference type="EMBL" id="JAP19310.1"/>
    </source>
</evidence>
<dbReference type="AlphaFoldDB" id="A0A0V0HFS5"/>
<protein>
    <submittedName>
        <fullName evidence="2">Putative ovule protein</fullName>
    </submittedName>
</protein>
<sequence length="83" mass="9435">VLISTYFKAKSHKLEILTYDFWLISHKPKANPSRPLFFHNTSSCSIILVLVCSSISGTVYCSFTSISITICCFLYLDYSIIML</sequence>
<evidence type="ECO:0000256" key="1">
    <source>
        <dbReference type="SAM" id="Phobius"/>
    </source>
</evidence>
<keyword evidence="1" id="KW-1133">Transmembrane helix</keyword>
<keyword evidence="1" id="KW-0812">Transmembrane</keyword>
<feature type="transmembrane region" description="Helical" evidence="1">
    <location>
        <begin position="46"/>
        <end position="76"/>
    </location>
</feature>
<name>A0A0V0HFS5_SOLCH</name>
<keyword evidence="1" id="KW-0472">Membrane</keyword>
<proteinExistence type="predicted"/>